<dbReference type="AlphaFoldDB" id="A0A1M6ZCJ0"/>
<reference evidence="2 3" key="1">
    <citation type="submission" date="2016-11" db="EMBL/GenBank/DDBJ databases">
        <authorList>
            <person name="Jaros S."/>
            <person name="Januszkiewicz K."/>
            <person name="Wedrychowicz H."/>
        </authorList>
    </citation>
    <scope>NUCLEOTIDE SEQUENCE [LARGE SCALE GENOMIC DNA]</scope>
    <source>
        <strain evidence="2 3">DSM 15929</strain>
    </source>
</reference>
<keyword evidence="1" id="KW-0812">Transmembrane</keyword>
<keyword evidence="1" id="KW-1133">Transmembrane helix</keyword>
<evidence type="ECO:0000256" key="1">
    <source>
        <dbReference type="SAM" id="Phobius"/>
    </source>
</evidence>
<name>A0A1M6ZCJ0_9FIRM</name>
<proteinExistence type="predicted"/>
<sequence>MDHDNKMPCRHSYAVGYSFRMPHAFFTSLPCDKCGCIIRLSMPWRILFLFTELAGFLLAYIIAEAVPFKIFRTTFPASLAVFILLIAIVQVIGRLILRSAKWVEADKK</sequence>
<accession>A0A1M6ZCJ0</accession>
<protein>
    <recommendedName>
        <fullName evidence="4">Cxxc_20_cxxc protein</fullName>
    </recommendedName>
</protein>
<dbReference type="Proteomes" id="UP000184386">
    <property type="component" value="Unassembled WGS sequence"/>
</dbReference>
<feature type="transmembrane region" description="Helical" evidence="1">
    <location>
        <begin position="46"/>
        <end position="63"/>
    </location>
</feature>
<dbReference type="RefSeq" id="WP_242962570.1">
    <property type="nucleotide sequence ID" value="NZ_FRAC01000028.1"/>
</dbReference>
<evidence type="ECO:0008006" key="4">
    <source>
        <dbReference type="Google" id="ProtNLM"/>
    </source>
</evidence>
<keyword evidence="1" id="KW-0472">Membrane</keyword>
<dbReference type="EMBL" id="FRAC01000028">
    <property type="protein sequence ID" value="SHL28236.1"/>
    <property type="molecule type" value="Genomic_DNA"/>
</dbReference>
<evidence type="ECO:0000313" key="3">
    <source>
        <dbReference type="Proteomes" id="UP000184386"/>
    </source>
</evidence>
<evidence type="ECO:0000313" key="2">
    <source>
        <dbReference type="EMBL" id="SHL28236.1"/>
    </source>
</evidence>
<organism evidence="2 3">
    <name type="scientific">Anaerocolumna jejuensis DSM 15929</name>
    <dbReference type="NCBI Taxonomy" id="1121322"/>
    <lineage>
        <taxon>Bacteria</taxon>
        <taxon>Bacillati</taxon>
        <taxon>Bacillota</taxon>
        <taxon>Clostridia</taxon>
        <taxon>Lachnospirales</taxon>
        <taxon>Lachnospiraceae</taxon>
        <taxon>Anaerocolumna</taxon>
    </lineage>
</organism>
<keyword evidence="3" id="KW-1185">Reference proteome</keyword>
<feature type="transmembrane region" description="Helical" evidence="1">
    <location>
        <begin position="75"/>
        <end position="97"/>
    </location>
</feature>
<gene>
    <name evidence="2" type="ORF">SAMN02745136_04553</name>
</gene>